<dbReference type="InterPro" id="IPR024671">
    <property type="entry name" value="Atg22-like"/>
</dbReference>
<dbReference type="Gene3D" id="1.20.1250.20">
    <property type="entry name" value="MFS general substrate transporter like domains"/>
    <property type="match status" value="2"/>
</dbReference>
<feature type="transmembrane region" description="Helical" evidence="7">
    <location>
        <begin position="109"/>
        <end position="130"/>
    </location>
</feature>
<protein>
    <submittedName>
        <fullName evidence="8">MFS transporter</fullName>
    </submittedName>
</protein>
<evidence type="ECO:0000256" key="2">
    <source>
        <dbReference type="ARBA" id="ARBA00022448"/>
    </source>
</evidence>
<keyword evidence="4 7" id="KW-1133">Transmembrane helix</keyword>
<feature type="transmembrane region" description="Helical" evidence="7">
    <location>
        <begin position="206"/>
        <end position="227"/>
    </location>
</feature>
<feature type="transmembrane region" description="Helical" evidence="7">
    <location>
        <begin position="142"/>
        <end position="160"/>
    </location>
</feature>
<feature type="transmembrane region" description="Helical" evidence="7">
    <location>
        <begin position="459"/>
        <end position="483"/>
    </location>
</feature>
<evidence type="ECO:0000256" key="5">
    <source>
        <dbReference type="ARBA" id="ARBA00023136"/>
    </source>
</evidence>
<dbReference type="Pfam" id="PF11700">
    <property type="entry name" value="ATG22"/>
    <property type="match status" value="1"/>
</dbReference>
<keyword evidence="2" id="KW-0813">Transport</keyword>
<feature type="transmembrane region" description="Helical" evidence="7">
    <location>
        <begin position="166"/>
        <end position="186"/>
    </location>
</feature>
<feature type="transmembrane region" description="Helical" evidence="7">
    <location>
        <begin position="489"/>
        <end position="511"/>
    </location>
</feature>
<evidence type="ECO:0000313" key="8">
    <source>
        <dbReference type="EMBL" id="WAP71129.1"/>
    </source>
</evidence>
<dbReference type="EMBL" id="CP114029">
    <property type="protein sequence ID" value="WAP71129.1"/>
    <property type="molecule type" value="Genomic_DNA"/>
</dbReference>
<accession>A0ABY7C4X8</accession>
<keyword evidence="3 7" id="KW-0812">Transmembrane</keyword>
<feature type="region of interest" description="Disordered" evidence="6">
    <location>
        <begin position="1"/>
        <end position="36"/>
    </location>
</feature>
<keyword evidence="5 7" id="KW-0472">Membrane</keyword>
<keyword evidence="9" id="KW-1185">Reference proteome</keyword>
<sequence length="522" mass="55181">MRGAEHLSHSRSTVGRRSEARRQRPKPSPLAPAPKSLHLASSLRRGTGTLHVTSDHLTRDPRSALRRPGVWGWMAFDFAAQPFFTVVITFVFGPYFVSQLASDPATGQAWWSLAATIAGVIVALGSPFLGAVADRAGPRKPWIAFFAAFKIAALCLLWFAAPGSPLVVAVLLVVVASVAAEFSIVFNDAMMPRLLNNREIGRVSNIAWGIGYAGGIVFLVGALAFLAGSQETGRTLLGLAPLFGLDPAAGEGSRATAPLAALWYLVFILPMFFLTPDRPRGERVAASVRKGLGDLLATFREIRQRKPLFQFLIARMIYQDGVNALVVLGGAFAAGMFGWTLTESGLFGIILNVVAIPSCFAAGMLDARFGSKAVVTMAILCLSAATIGIISTSPDSALFGFLTFAPPDGGGGVFASGAEKSYIVFGLLIGLAFGPIQASSRSWMAKSVTPDEAGRYFGFYAFIGRATSFLAPAAVAGATALAAQNFDPIAASRIGMASLIVFFVVGFVLVWRTPGPPETNRS</sequence>
<reference evidence="8" key="1">
    <citation type="submission" date="2022-12" db="EMBL/GenBank/DDBJ databases">
        <title>Jiella pelagia sp. nov., isolated from phosphonate enriched culture of Northwest Pacific surface seawater.</title>
        <authorList>
            <person name="Shin D.Y."/>
            <person name="Hwang C.Y."/>
        </authorList>
    </citation>
    <scope>NUCLEOTIDE SEQUENCE</scope>
    <source>
        <strain evidence="8">HL-NP1</strain>
    </source>
</reference>
<gene>
    <name evidence="8" type="ORF">OH818_08855</name>
</gene>
<feature type="transmembrane region" description="Helical" evidence="7">
    <location>
        <begin position="70"/>
        <end position="97"/>
    </location>
</feature>
<evidence type="ECO:0000256" key="6">
    <source>
        <dbReference type="SAM" id="MobiDB-lite"/>
    </source>
</evidence>
<dbReference type="PANTHER" id="PTHR23519">
    <property type="entry name" value="AUTOPHAGY-RELATED PROTEIN 22"/>
    <property type="match status" value="1"/>
</dbReference>
<dbReference type="InterPro" id="IPR050495">
    <property type="entry name" value="ATG22/LtaA_families"/>
</dbReference>
<feature type="transmembrane region" description="Helical" evidence="7">
    <location>
        <begin position="422"/>
        <end position="438"/>
    </location>
</feature>
<feature type="transmembrane region" description="Helical" evidence="7">
    <location>
        <begin position="377"/>
        <end position="402"/>
    </location>
</feature>
<dbReference type="SUPFAM" id="SSF103473">
    <property type="entry name" value="MFS general substrate transporter"/>
    <property type="match status" value="1"/>
</dbReference>
<dbReference type="PANTHER" id="PTHR23519:SF1">
    <property type="entry name" value="AUTOPHAGY-RELATED PROTEIN 22"/>
    <property type="match status" value="1"/>
</dbReference>
<comment type="subcellular location">
    <subcellularLocation>
        <location evidence="1">Endomembrane system</location>
        <topology evidence="1">Multi-pass membrane protein</topology>
    </subcellularLocation>
</comment>
<evidence type="ECO:0000256" key="1">
    <source>
        <dbReference type="ARBA" id="ARBA00004127"/>
    </source>
</evidence>
<evidence type="ECO:0000256" key="7">
    <source>
        <dbReference type="SAM" id="Phobius"/>
    </source>
</evidence>
<evidence type="ECO:0000256" key="3">
    <source>
        <dbReference type="ARBA" id="ARBA00022692"/>
    </source>
</evidence>
<feature type="transmembrane region" description="Helical" evidence="7">
    <location>
        <begin position="255"/>
        <end position="274"/>
    </location>
</feature>
<proteinExistence type="predicted"/>
<evidence type="ECO:0000256" key="4">
    <source>
        <dbReference type="ARBA" id="ARBA00022989"/>
    </source>
</evidence>
<organism evidence="8 9">
    <name type="scientific">Jiella pelagia</name>
    <dbReference type="NCBI Taxonomy" id="2986949"/>
    <lineage>
        <taxon>Bacteria</taxon>
        <taxon>Pseudomonadati</taxon>
        <taxon>Pseudomonadota</taxon>
        <taxon>Alphaproteobacteria</taxon>
        <taxon>Hyphomicrobiales</taxon>
        <taxon>Aurantimonadaceae</taxon>
        <taxon>Jiella</taxon>
    </lineage>
</organism>
<feature type="transmembrane region" description="Helical" evidence="7">
    <location>
        <begin position="345"/>
        <end position="365"/>
    </location>
</feature>
<name>A0ABY7C4X8_9HYPH</name>
<feature type="transmembrane region" description="Helical" evidence="7">
    <location>
        <begin position="321"/>
        <end position="339"/>
    </location>
</feature>
<evidence type="ECO:0000313" key="9">
    <source>
        <dbReference type="Proteomes" id="UP001164020"/>
    </source>
</evidence>
<dbReference type="InterPro" id="IPR036259">
    <property type="entry name" value="MFS_trans_sf"/>
</dbReference>
<dbReference type="Proteomes" id="UP001164020">
    <property type="component" value="Chromosome"/>
</dbReference>